<organism evidence="1 2">
    <name type="scientific">Rhizopus delemar (strain RA 99-880 / ATCC MYA-4621 / FGSC 9543 / NRRL 43880)</name>
    <name type="common">Mucormycosis agent</name>
    <name type="synonym">Rhizopus arrhizus var. delemar</name>
    <dbReference type="NCBI Taxonomy" id="246409"/>
    <lineage>
        <taxon>Eukaryota</taxon>
        <taxon>Fungi</taxon>
        <taxon>Fungi incertae sedis</taxon>
        <taxon>Mucoromycota</taxon>
        <taxon>Mucoromycotina</taxon>
        <taxon>Mucoromycetes</taxon>
        <taxon>Mucorales</taxon>
        <taxon>Mucorineae</taxon>
        <taxon>Rhizopodaceae</taxon>
        <taxon>Rhizopus</taxon>
    </lineage>
</organism>
<dbReference type="GeneID" id="93610990"/>
<evidence type="ECO:0008006" key="3">
    <source>
        <dbReference type="Google" id="ProtNLM"/>
    </source>
</evidence>
<dbReference type="VEuPathDB" id="FungiDB:RO3G_04019"/>
<dbReference type="EMBL" id="CH476733">
    <property type="protein sequence ID" value="EIE79314.1"/>
    <property type="molecule type" value="Genomic_DNA"/>
</dbReference>
<dbReference type="Proteomes" id="UP000009138">
    <property type="component" value="Unassembled WGS sequence"/>
</dbReference>
<dbReference type="OrthoDB" id="2229978at2759"/>
<dbReference type="InParanoid" id="I1BSY4"/>
<sequence length="189" mass="21387">MSTKESSSSKDTGYTTLPLKWTPGKDLLRSNIPSDAYHVSQTEWSKTKSSYTLYASSNSKDNKFFPILIAFYEEIGQSTILETMKQCGFVYEKFKLMPTVLIISTKCQFDLNEEDFSVDDDSFLAICESKFWANKCLLFSLDSISEAANSALISLCRFISNPHKTFLFSHNSETQTISLTCEANTSEEF</sequence>
<keyword evidence="2" id="KW-1185">Reference proteome</keyword>
<dbReference type="RefSeq" id="XP_067514710.1">
    <property type="nucleotide sequence ID" value="XM_067658609.1"/>
</dbReference>
<gene>
    <name evidence="1" type="ORF">RO3G_04019</name>
</gene>
<dbReference type="AlphaFoldDB" id="I1BSY4"/>
<evidence type="ECO:0000313" key="1">
    <source>
        <dbReference type="EMBL" id="EIE79314.1"/>
    </source>
</evidence>
<reference evidence="1 2" key="1">
    <citation type="journal article" date="2009" name="PLoS Genet.">
        <title>Genomic analysis of the basal lineage fungus Rhizopus oryzae reveals a whole-genome duplication.</title>
        <authorList>
            <person name="Ma L.-J."/>
            <person name="Ibrahim A.S."/>
            <person name="Skory C."/>
            <person name="Grabherr M.G."/>
            <person name="Burger G."/>
            <person name="Butler M."/>
            <person name="Elias M."/>
            <person name="Idnurm A."/>
            <person name="Lang B.F."/>
            <person name="Sone T."/>
            <person name="Abe A."/>
            <person name="Calvo S.E."/>
            <person name="Corrochano L.M."/>
            <person name="Engels R."/>
            <person name="Fu J."/>
            <person name="Hansberg W."/>
            <person name="Kim J.-M."/>
            <person name="Kodira C.D."/>
            <person name="Koehrsen M.J."/>
            <person name="Liu B."/>
            <person name="Miranda-Saavedra D."/>
            <person name="O'Leary S."/>
            <person name="Ortiz-Castellanos L."/>
            <person name="Poulter R."/>
            <person name="Rodriguez-Romero J."/>
            <person name="Ruiz-Herrera J."/>
            <person name="Shen Y.-Q."/>
            <person name="Zeng Q."/>
            <person name="Galagan J."/>
            <person name="Birren B.W."/>
            <person name="Cuomo C.A."/>
            <person name="Wickes B.L."/>
        </authorList>
    </citation>
    <scope>NUCLEOTIDE SEQUENCE [LARGE SCALE GENOMIC DNA]</scope>
    <source>
        <strain evidence="2">RA 99-880 / ATCC MYA-4621 / FGSC 9543 / NRRL 43880</strain>
    </source>
</reference>
<evidence type="ECO:0000313" key="2">
    <source>
        <dbReference type="Proteomes" id="UP000009138"/>
    </source>
</evidence>
<proteinExistence type="predicted"/>
<accession>I1BSY4</accession>
<name>I1BSY4_RHIO9</name>
<protein>
    <recommendedName>
        <fullName evidence="3">Proteasome assembly chaperone 1</fullName>
    </recommendedName>
</protein>